<protein>
    <recommendedName>
        <fullName evidence="4">ACB domain-containing protein</fullName>
    </recommendedName>
</protein>
<evidence type="ECO:0000313" key="5">
    <source>
        <dbReference type="EMBL" id="KAF0984520.1"/>
    </source>
</evidence>
<evidence type="ECO:0000256" key="1">
    <source>
        <dbReference type="ARBA" id="ARBA00005567"/>
    </source>
</evidence>
<organism evidence="5 6">
    <name type="scientific">Naegleria fowleri</name>
    <name type="common">Brain eating amoeba</name>
    <dbReference type="NCBI Taxonomy" id="5763"/>
    <lineage>
        <taxon>Eukaryota</taxon>
        <taxon>Discoba</taxon>
        <taxon>Heterolobosea</taxon>
        <taxon>Tetramitia</taxon>
        <taxon>Eutetramitia</taxon>
        <taxon>Vahlkampfiidae</taxon>
        <taxon>Naegleria</taxon>
    </lineage>
</organism>
<keyword evidence="3" id="KW-0472">Membrane</keyword>
<evidence type="ECO:0000256" key="2">
    <source>
        <dbReference type="ARBA" id="ARBA00023121"/>
    </source>
</evidence>
<dbReference type="VEuPathDB" id="AmoebaDB:NfTy_001000"/>
<dbReference type="VEuPathDB" id="AmoebaDB:FDP41_000419"/>
<dbReference type="InterPro" id="IPR000582">
    <property type="entry name" value="Acyl-CoA-binding_protein"/>
</dbReference>
<dbReference type="PRINTS" id="PR00689">
    <property type="entry name" value="ACOABINDINGP"/>
</dbReference>
<evidence type="ECO:0000256" key="3">
    <source>
        <dbReference type="SAM" id="Phobius"/>
    </source>
</evidence>
<evidence type="ECO:0000259" key="4">
    <source>
        <dbReference type="PROSITE" id="PS51228"/>
    </source>
</evidence>
<dbReference type="InterPro" id="IPR035984">
    <property type="entry name" value="Acyl-CoA-binding_sf"/>
</dbReference>
<dbReference type="EMBL" id="VFQX01000002">
    <property type="protein sequence ID" value="KAF0984520.1"/>
    <property type="molecule type" value="Genomic_DNA"/>
</dbReference>
<proteinExistence type="inferred from homology"/>
<reference evidence="5 6" key="1">
    <citation type="journal article" date="2019" name="Sci. Rep.">
        <title>Nanopore sequencing improves the draft genome of the human pathogenic amoeba Naegleria fowleri.</title>
        <authorList>
            <person name="Liechti N."/>
            <person name="Schurch N."/>
            <person name="Bruggmann R."/>
            <person name="Wittwer M."/>
        </authorList>
    </citation>
    <scope>NUCLEOTIDE SEQUENCE [LARGE SCALE GENOMIC DNA]</scope>
    <source>
        <strain evidence="5 6">ATCC 30894</strain>
    </source>
</reference>
<dbReference type="GO" id="GO:0006631">
    <property type="term" value="P:fatty acid metabolic process"/>
    <property type="evidence" value="ECO:0007669"/>
    <property type="project" value="TreeGrafter"/>
</dbReference>
<dbReference type="PANTHER" id="PTHR23310">
    <property type="entry name" value="ACYL-COA-BINDING PROTEIN, ACBP"/>
    <property type="match status" value="1"/>
</dbReference>
<dbReference type="PROSITE" id="PS51228">
    <property type="entry name" value="ACB_2"/>
    <property type="match status" value="1"/>
</dbReference>
<dbReference type="OrthoDB" id="346910at2759"/>
<accession>A0A6A5CG08</accession>
<feature type="transmembrane region" description="Helical" evidence="3">
    <location>
        <begin position="248"/>
        <end position="268"/>
    </location>
</feature>
<name>A0A6A5CG08_NAEFO</name>
<dbReference type="Gene3D" id="1.20.80.10">
    <property type="match status" value="1"/>
</dbReference>
<comment type="caution">
    <text evidence="5">The sequence shown here is derived from an EMBL/GenBank/DDBJ whole genome shotgun (WGS) entry which is preliminary data.</text>
</comment>
<dbReference type="GeneID" id="68107637"/>
<dbReference type="Pfam" id="PF00887">
    <property type="entry name" value="ACBP"/>
    <property type="match status" value="1"/>
</dbReference>
<dbReference type="VEuPathDB" id="AmoebaDB:NF0005780"/>
<dbReference type="InterPro" id="IPR014352">
    <property type="entry name" value="FERM/acyl-CoA-bd_prot_sf"/>
</dbReference>
<feature type="domain" description="ACB" evidence="4">
    <location>
        <begin position="1"/>
        <end position="80"/>
    </location>
</feature>
<dbReference type="AlphaFoldDB" id="A0A6A5CG08"/>
<gene>
    <name evidence="5" type="ORF">FDP41_000419</name>
</gene>
<dbReference type="Proteomes" id="UP000444721">
    <property type="component" value="Unassembled WGS sequence"/>
</dbReference>
<dbReference type="SUPFAM" id="SSF47027">
    <property type="entry name" value="Acyl-CoA binding protein"/>
    <property type="match status" value="1"/>
</dbReference>
<keyword evidence="6" id="KW-1185">Reference proteome</keyword>
<dbReference type="PANTHER" id="PTHR23310:SF62">
    <property type="entry name" value="ACYL-COA BINDING PROTEIN 1, ISOFORM A"/>
    <property type="match status" value="1"/>
</dbReference>
<dbReference type="GO" id="GO:0000062">
    <property type="term" value="F:fatty-acyl-CoA binding"/>
    <property type="evidence" value="ECO:0007669"/>
    <property type="project" value="InterPro"/>
</dbReference>
<sequence length="287" mass="33486">MVLRKKPFPFELITDDLMDMYAYYKQATIGDCLSNTKPYWFQFNEKMKWEAWMRVKGMNSLEAKKQYLIKILECIEDDESEELSDEWKNWLKTVNNPEDQNVCNLETDDDVISFALVNKLCTPPVEGKSSVNEDIPSQPPGEVEVIKIGDLKTKCVELERYLITETQKLRKSIEEKENKIVELEECFKELQNPNHSVEEIREIILSTCNTDTKQLVENIEASFSLLTKAVDKTNKLIHFSYLTKRQKFALFISIIAFLVLLTCTIVKYKEHLKLPISGLRIILNVMR</sequence>
<dbReference type="RefSeq" id="XP_044569233.1">
    <property type="nucleotide sequence ID" value="XM_044707577.1"/>
</dbReference>
<keyword evidence="3" id="KW-0812">Transmembrane</keyword>
<evidence type="ECO:0000313" key="6">
    <source>
        <dbReference type="Proteomes" id="UP000444721"/>
    </source>
</evidence>
<comment type="similarity">
    <text evidence="1">Belongs to the ACBP family.</text>
</comment>
<keyword evidence="2" id="KW-0446">Lipid-binding</keyword>
<keyword evidence="3" id="KW-1133">Transmembrane helix</keyword>